<dbReference type="SUPFAM" id="SSF161098">
    <property type="entry name" value="MetI-like"/>
    <property type="match status" value="1"/>
</dbReference>
<proteinExistence type="inferred from homology"/>
<feature type="transmembrane region" description="Helical" evidence="7">
    <location>
        <begin position="67"/>
        <end position="91"/>
    </location>
</feature>
<dbReference type="InterPro" id="IPR000515">
    <property type="entry name" value="MetI-like"/>
</dbReference>
<feature type="transmembrane region" description="Helical" evidence="7">
    <location>
        <begin position="173"/>
        <end position="204"/>
    </location>
</feature>
<evidence type="ECO:0000256" key="6">
    <source>
        <dbReference type="ARBA" id="ARBA00023136"/>
    </source>
</evidence>
<keyword evidence="3" id="KW-1003">Cell membrane</keyword>
<evidence type="ECO:0000256" key="3">
    <source>
        <dbReference type="ARBA" id="ARBA00022475"/>
    </source>
</evidence>
<reference evidence="9 10" key="1">
    <citation type="submission" date="2019-11" db="EMBL/GenBank/DDBJ databases">
        <title>Draft genome of Amycolatopsis RM579.</title>
        <authorList>
            <person name="Duangmal K."/>
            <person name="Mingma R."/>
        </authorList>
    </citation>
    <scope>NUCLEOTIDE SEQUENCE [LARGE SCALE GENOMIC DNA]</scope>
    <source>
        <strain evidence="9 10">RM579</strain>
    </source>
</reference>
<sequence>MTRTHSLPGAANPVGVAVVVVAIVMWQLLVALRILDYSFLPSAGDVGGALWQLARSGELLDSVGHTLLVTLVASAIAIVIGVAAGLALGMLPLVHTFSMASVDFFRTLPVTAMIPAILLVWGPTAEAEIIAATYAAAWQIVVNTTGGVRATHPRLLDVARTFGLTREQTVRKIVLPAAMPAILVGARLAIVSALVVAIVAEMLINPAGLGWGLVQGQQALQPGVTWAYAVTAGILGYLLNAGLMWAARRMPGGRVPSSSGTSAA</sequence>
<keyword evidence="2 7" id="KW-0813">Transport</keyword>
<dbReference type="InterPro" id="IPR035906">
    <property type="entry name" value="MetI-like_sf"/>
</dbReference>
<keyword evidence="4 7" id="KW-0812">Transmembrane</keyword>
<organism evidence="9 10">
    <name type="scientific">Amycolatopsis pithecellobii</name>
    <dbReference type="NCBI Taxonomy" id="664692"/>
    <lineage>
        <taxon>Bacteria</taxon>
        <taxon>Bacillati</taxon>
        <taxon>Actinomycetota</taxon>
        <taxon>Actinomycetes</taxon>
        <taxon>Pseudonocardiales</taxon>
        <taxon>Pseudonocardiaceae</taxon>
        <taxon>Amycolatopsis</taxon>
    </lineage>
</organism>
<dbReference type="AlphaFoldDB" id="A0A6N7Z4Z5"/>
<keyword evidence="5 7" id="KW-1133">Transmembrane helix</keyword>
<evidence type="ECO:0000313" key="9">
    <source>
        <dbReference type="EMBL" id="MTD55651.1"/>
    </source>
</evidence>
<dbReference type="PANTHER" id="PTHR30151:SF0">
    <property type="entry name" value="ABC TRANSPORTER PERMEASE PROTEIN MJ0413-RELATED"/>
    <property type="match status" value="1"/>
</dbReference>
<dbReference type="Pfam" id="PF00528">
    <property type="entry name" value="BPD_transp_1"/>
    <property type="match status" value="1"/>
</dbReference>
<gene>
    <name evidence="9" type="ORF">GKO32_16940</name>
</gene>
<keyword evidence="6 7" id="KW-0472">Membrane</keyword>
<evidence type="ECO:0000259" key="8">
    <source>
        <dbReference type="PROSITE" id="PS50928"/>
    </source>
</evidence>
<dbReference type="GO" id="GO:0005886">
    <property type="term" value="C:plasma membrane"/>
    <property type="evidence" value="ECO:0007669"/>
    <property type="project" value="UniProtKB-SubCell"/>
</dbReference>
<dbReference type="CDD" id="cd06261">
    <property type="entry name" value="TM_PBP2"/>
    <property type="match status" value="1"/>
</dbReference>
<dbReference type="OrthoDB" id="3173654at2"/>
<feature type="transmembrane region" description="Helical" evidence="7">
    <location>
        <begin position="224"/>
        <end position="247"/>
    </location>
</feature>
<evidence type="ECO:0000256" key="7">
    <source>
        <dbReference type="RuleBase" id="RU363032"/>
    </source>
</evidence>
<dbReference type="PANTHER" id="PTHR30151">
    <property type="entry name" value="ALKANE SULFONATE ABC TRANSPORTER-RELATED, MEMBRANE SUBUNIT"/>
    <property type="match status" value="1"/>
</dbReference>
<evidence type="ECO:0000256" key="2">
    <source>
        <dbReference type="ARBA" id="ARBA00022448"/>
    </source>
</evidence>
<comment type="similarity">
    <text evidence="7">Belongs to the binding-protein-dependent transport system permease family.</text>
</comment>
<dbReference type="Gene3D" id="1.10.3720.10">
    <property type="entry name" value="MetI-like"/>
    <property type="match status" value="1"/>
</dbReference>
<comment type="subcellular location">
    <subcellularLocation>
        <location evidence="1 7">Cell membrane</location>
        <topology evidence="1 7">Multi-pass membrane protein</topology>
    </subcellularLocation>
</comment>
<dbReference type="RefSeq" id="WP_154757847.1">
    <property type="nucleotide sequence ID" value="NZ_WMBA01000024.1"/>
</dbReference>
<evidence type="ECO:0000256" key="4">
    <source>
        <dbReference type="ARBA" id="ARBA00022692"/>
    </source>
</evidence>
<protein>
    <submittedName>
        <fullName evidence="9">ABC transporter permease subunit</fullName>
    </submittedName>
</protein>
<dbReference type="Proteomes" id="UP000440096">
    <property type="component" value="Unassembled WGS sequence"/>
</dbReference>
<dbReference type="EMBL" id="WMBA01000024">
    <property type="protein sequence ID" value="MTD55651.1"/>
    <property type="molecule type" value="Genomic_DNA"/>
</dbReference>
<feature type="domain" description="ABC transmembrane type-1" evidence="8">
    <location>
        <begin position="63"/>
        <end position="247"/>
    </location>
</feature>
<feature type="transmembrane region" description="Helical" evidence="7">
    <location>
        <begin position="12"/>
        <end position="35"/>
    </location>
</feature>
<evidence type="ECO:0000313" key="10">
    <source>
        <dbReference type="Proteomes" id="UP000440096"/>
    </source>
</evidence>
<name>A0A6N7Z4Z5_9PSEU</name>
<accession>A0A6N7Z4Z5</accession>
<dbReference type="PROSITE" id="PS50928">
    <property type="entry name" value="ABC_TM1"/>
    <property type="match status" value="1"/>
</dbReference>
<evidence type="ECO:0000256" key="1">
    <source>
        <dbReference type="ARBA" id="ARBA00004651"/>
    </source>
</evidence>
<keyword evidence="10" id="KW-1185">Reference proteome</keyword>
<dbReference type="GO" id="GO:0055085">
    <property type="term" value="P:transmembrane transport"/>
    <property type="evidence" value="ECO:0007669"/>
    <property type="project" value="InterPro"/>
</dbReference>
<evidence type="ECO:0000256" key="5">
    <source>
        <dbReference type="ARBA" id="ARBA00022989"/>
    </source>
</evidence>
<comment type="caution">
    <text evidence="9">The sequence shown here is derived from an EMBL/GenBank/DDBJ whole genome shotgun (WGS) entry which is preliminary data.</text>
</comment>